<name>A0A8S1W2Z3_PAROT</name>
<evidence type="ECO:0000313" key="2">
    <source>
        <dbReference type="EMBL" id="CAD8183780.1"/>
    </source>
</evidence>
<evidence type="ECO:0000313" key="3">
    <source>
        <dbReference type="Proteomes" id="UP000683925"/>
    </source>
</evidence>
<sequence>MNQQQEEVEIFDLPNSNRNSEEINKSLFSTVFAIIYNSSWGLLFLIFRHYSNQDDSECQLIDSWTLYTEIVLFTIAGYKLFIELPIQYKTNEQWKSQLFDVVDYIELFFNIVILIGLTYAYLQNEECYHLQRFVLGYLIVTYLILMIWLISFIFIICSREQFTQNQ</sequence>
<dbReference type="Proteomes" id="UP000683925">
    <property type="component" value="Unassembled WGS sequence"/>
</dbReference>
<keyword evidence="1" id="KW-1133">Transmembrane helix</keyword>
<dbReference type="EMBL" id="CAJJDP010000080">
    <property type="protein sequence ID" value="CAD8183780.1"/>
    <property type="molecule type" value="Genomic_DNA"/>
</dbReference>
<accession>A0A8S1W2Z3</accession>
<dbReference type="OrthoDB" id="10286394at2759"/>
<feature type="transmembrane region" description="Helical" evidence="1">
    <location>
        <begin position="134"/>
        <end position="156"/>
    </location>
</feature>
<organism evidence="2 3">
    <name type="scientific">Paramecium octaurelia</name>
    <dbReference type="NCBI Taxonomy" id="43137"/>
    <lineage>
        <taxon>Eukaryota</taxon>
        <taxon>Sar</taxon>
        <taxon>Alveolata</taxon>
        <taxon>Ciliophora</taxon>
        <taxon>Intramacronucleata</taxon>
        <taxon>Oligohymenophorea</taxon>
        <taxon>Peniculida</taxon>
        <taxon>Parameciidae</taxon>
        <taxon>Paramecium</taxon>
    </lineage>
</organism>
<feature type="transmembrane region" description="Helical" evidence="1">
    <location>
        <begin position="27"/>
        <end position="47"/>
    </location>
</feature>
<evidence type="ECO:0000256" key="1">
    <source>
        <dbReference type="SAM" id="Phobius"/>
    </source>
</evidence>
<feature type="transmembrane region" description="Helical" evidence="1">
    <location>
        <begin position="59"/>
        <end position="81"/>
    </location>
</feature>
<feature type="transmembrane region" description="Helical" evidence="1">
    <location>
        <begin position="101"/>
        <end position="122"/>
    </location>
</feature>
<protein>
    <recommendedName>
        <fullName evidence="4">Transmembrane protein</fullName>
    </recommendedName>
</protein>
<keyword evidence="3" id="KW-1185">Reference proteome</keyword>
<dbReference type="AlphaFoldDB" id="A0A8S1W2Z3"/>
<reference evidence="2" key="1">
    <citation type="submission" date="2021-01" db="EMBL/GenBank/DDBJ databases">
        <authorList>
            <consortium name="Genoscope - CEA"/>
            <person name="William W."/>
        </authorList>
    </citation>
    <scope>NUCLEOTIDE SEQUENCE</scope>
</reference>
<proteinExistence type="predicted"/>
<keyword evidence="1" id="KW-0472">Membrane</keyword>
<comment type="caution">
    <text evidence="2">The sequence shown here is derived from an EMBL/GenBank/DDBJ whole genome shotgun (WGS) entry which is preliminary data.</text>
</comment>
<keyword evidence="1" id="KW-0812">Transmembrane</keyword>
<dbReference type="OMA" id="YLILMIW"/>
<evidence type="ECO:0008006" key="4">
    <source>
        <dbReference type="Google" id="ProtNLM"/>
    </source>
</evidence>
<gene>
    <name evidence="2" type="ORF">POCTA_138.1.T0810253</name>
</gene>